<accession>A0A0L0GHC0</accession>
<dbReference type="Gene3D" id="2.30.42.10">
    <property type="match status" value="1"/>
</dbReference>
<protein>
    <recommendedName>
        <fullName evidence="1">PDZ domain-containing protein</fullName>
    </recommendedName>
</protein>
<gene>
    <name evidence="2" type="ORF">SARC_00167</name>
</gene>
<dbReference type="GeneID" id="25900671"/>
<evidence type="ECO:0000313" key="2">
    <source>
        <dbReference type="EMBL" id="KNC87733.1"/>
    </source>
</evidence>
<dbReference type="Proteomes" id="UP000054560">
    <property type="component" value="Unassembled WGS sequence"/>
</dbReference>
<evidence type="ECO:0000313" key="3">
    <source>
        <dbReference type="Proteomes" id="UP000054560"/>
    </source>
</evidence>
<sequence>MRSVDASHAITHNDSVRLTVRKPLTLVLQREEVDVSWGFGIRNGVISSEIEPDSPAALANLPPDHAILSVNGNEVICLSDEELKKVLQKAGHELRVKLRHVTVYRELLRSVGLSLKSSSKRMYGMFPVNTEKKEIVSKFEKILDPRPKGIKDDRNFRVLKEGYIVKELESAESSSEE</sequence>
<dbReference type="SUPFAM" id="SSF50156">
    <property type="entry name" value="PDZ domain-like"/>
    <property type="match status" value="1"/>
</dbReference>
<feature type="domain" description="PDZ" evidence="1">
    <location>
        <begin position="25"/>
        <end position="102"/>
    </location>
</feature>
<dbReference type="InterPro" id="IPR036034">
    <property type="entry name" value="PDZ_sf"/>
</dbReference>
<dbReference type="RefSeq" id="XP_014161635.1">
    <property type="nucleotide sequence ID" value="XM_014306160.1"/>
</dbReference>
<dbReference type="InterPro" id="IPR001478">
    <property type="entry name" value="PDZ"/>
</dbReference>
<evidence type="ECO:0000259" key="1">
    <source>
        <dbReference type="PROSITE" id="PS50106"/>
    </source>
</evidence>
<proteinExistence type="predicted"/>
<dbReference type="EMBL" id="KQ241600">
    <property type="protein sequence ID" value="KNC87733.1"/>
    <property type="molecule type" value="Genomic_DNA"/>
</dbReference>
<dbReference type="Pfam" id="PF17820">
    <property type="entry name" value="PDZ_6"/>
    <property type="match status" value="1"/>
</dbReference>
<keyword evidence="3" id="KW-1185">Reference proteome</keyword>
<reference evidence="2 3" key="1">
    <citation type="submission" date="2011-02" db="EMBL/GenBank/DDBJ databases">
        <title>The Genome Sequence of Sphaeroforma arctica JP610.</title>
        <authorList>
            <consortium name="The Broad Institute Genome Sequencing Platform"/>
            <person name="Russ C."/>
            <person name="Cuomo C."/>
            <person name="Young S.K."/>
            <person name="Zeng Q."/>
            <person name="Gargeya S."/>
            <person name="Alvarado L."/>
            <person name="Berlin A."/>
            <person name="Chapman S.B."/>
            <person name="Chen Z."/>
            <person name="Freedman E."/>
            <person name="Gellesch M."/>
            <person name="Goldberg J."/>
            <person name="Griggs A."/>
            <person name="Gujja S."/>
            <person name="Heilman E."/>
            <person name="Heiman D."/>
            <person name="Howarth C."/>
            <person name="Mehta T."/>
            <person name="Neiman D."/>
            <person name="Pearson M."/>
            <person name="Roberts A."/>
            <person name="Saif S."/>
            <person name="Shea T."/>
            <person name="Shenoy N."/>
            <person name="Sisk P."/>
            <person name="Stolte C."/>
            <person name="Sykes S."/>
            <person name="White J."/>
            <person name="Yandava C."/>
            <person name="Burger G."/>
            <person name="Gray M.W."/>
            <person name="Holland P.W.H."/>
            <person name="King N."/>
            <person name="Lang F.B.F."/>
            <person name="Roger A.J."/>
            <person name="Ruiz-Trillo I."/>
            <person name="Haas B."/>
            <person name="Nusbaum C."/>
            <person name="Birren B."/>
        </authorList>
    </citation>
    <scope>NUCLEOTIDE SEQUENCE [LARGE SCALE GENOMIC DNA]</scope>
    <source>
        <strain evidence="2 3">JP610</strain>
    </source>
</reference>
<dbReference type="InterPro" id="IPR041489">
    <property type="entry name" value="PDZ_6"/>
</dbReference>
<dbReference type="SMART" id="SM00228">
    <property type="entry name" value="PDZ"/>
    <property type="match status" value="1"/>
</dbReference>
<organism evidence="2 3">
    <name type="scientific">Sphaeroforma arctica JP610</name>
    <dbReference type="NCBI Taxonomy" id="667725"/>
    <lineage>
        <taxon>Eukaryota</taxon>
        <taxon>Ichthyosporea</taxon>
        <taxon>Ichthyophonida</taxon>
        <taxon>Sphaeroforma</taxon>
    </lineage>
</organism>
<dbReference type="OrthoDB" id="10059177at2759"/>
<name>A0A0L0GHC0_9EUKA</name>
<dbReference type="PROSITE" id="PS50106">
    <property type="entry name" value="PDZ"/>
    <property type="match status" value="1"/>
</dbReference>
<dbReference type="AlphaFoldDB" id="A0A0L0GHC0"/>